<evidence type="ECO:0000256" key="1">
    <source>
        <dbReference type="SAM" id="Phobius"/>
    </source>
</evidence>
<keyword evidence="1" id="KW-1133">Transmembrane helix</keyword>
<reference evidence="4" key="2">
    <citation type="submission" date="2016-04" db="EMBL/GenBank/DDBJ databases">
        <title>The complete genome of Kallithea virus.</title>
        <authorList>
            <consortium name="DrosEU Consortium"/>
            <person name="Obbard D.J."/>
            <person name="Serga S."/>
            <person name="Kozeretska I."/>
            <person name="Waldron F.M."/>
            <person name="Webster C.L."/>
            <person name="Staubach F."/>
        </authorList>
    </citation>
    <scope>NUCLEOTIDE SEQUENCE [LARGE SCALE GENOMIC DNA]</scope>
</reference>
<sequence>MGVIRMTWNILSILITVIFVIALIWFVLYPTPIKYVLQCFVPKTEYEPNANYTTVKNYILYTNAKSNHTKLIVIIPGGAGLLNSIANIYGFMNKLNETLGDDYDILTFSYPVRFKHTIRDSMLRVNEVLSDFTHYEEIHGIGLSFGSLLLGAFNNKESNILSSQQMQVPQIGIKFKTFTGICGMYQPFFNVKLLTWLFDFYIMRGTPGIKLYSCYGMPIPKLIITSNSDFLVSQSTKFLQSENAESLSYPTANLPHTFPQYINLPEAQQSIVKIVDFIKQNSN</sequence>
<dbReference type="EMBL" id="KP714103">
    <property type="protein sequence ID" value="AKH40367.1"/>
    <property type="molecule type" value="Genomic_DNA"/>
</dbReference>
<evidence type="ECO:0000313" key="4">
    <source>
        <dbReference type="Proteomes" id="UP000204438"/>
    </source>
</evidence>
<dbReference type="GeneID" id="31079593"/>
<dbReference type="Proteomes" id="UP000204438">
    <property type="component" value="Segment"/>
</dbReference>
<feature type="transmembrane region" description="Helical" evidence="1">
    <location>
        <begin position="6"/>
        <end position="28"/>
    </location>
</feature>
<keyword evidence="4" id="KW-1185">Reference proteome</keyword>
<dbReference type="OrthoDB" id="13623at10239"/>
<protein>
    <submittedName>
        <fullName evidence="3">ACH96177.1 GrBNV gp19-like protein</fullName>
    </submittedName>
    <submittedName>
        <fullName evidence="2">Putative gp19-like protein</fullName>
    </submittedName>
</protein>
<reference evidence="3" key="3">
    <citation type="journal article" date="2021" name="Virus">
        <title>The discovery, distribution and diversity of DNA viruses associated with Drosophila melanogaster in Europe.</title>
        <authorList>
            <person name="Wallace M.A."/>
            <person name="Coffman K.A."/>
            <person name="Gilbert C."/>
            <person name="Ravindran S."/>
            <person name="Albery G.F."/>
            <person name="Abbott J."/>
            <person name="Argyridou E."/>
            <person name="Bellosta P."/>
            <person name="Betancourt A.J."/>
            <person name="Colinet H."/>
            <person name="Eric K."/>
            <person name="Glaser-Schmitt A."/>
            <person name="Grath S."/>
            <person name="Jelic M."/>
            <person name="Kankare M."/>
            <person name="Kozeretska I."/>
            <person name="Loeschcke V."/>
            <person name="Montchamp-Moreau C."/>
            <person name="Ometto L."/>
            <person name="Onder B.S."/>
            <person name="Orengo D.J."/>
            <person name="Parsch J."/>
            <person name="Pascual M."/>
            <person name="Patenkovic A."/>
            <person name="Puerma E."/>
            <person name="Ritchie M.G."/>
            <person name="Rota-Stabelli O."/>
            <person name="Schou M.F."/>
            <person name="Serga S.V."/>
            <person name="Stamenkovic-Radak M."/>
            <person name="Tanaskovic M."/>
            <person name="Veselinovic M.S."/>
            <person name="Vieira J."/>
            <person name="Vieira C.P."/>
            <person name="Kapun M."/>
            <person name="Flatt T."/>
            <person name="Gonzalez J."/>
            <person name="Staubach F."/>
            <person name="Obbard D.J."/>
        </authorList>
    </citation>
    <scope>NUCLEOTIDE SEQUENCE</scope>
    <source>
        <strain evidence="3">DrosEU46_Kharkiv_2014</strain>
    </source>
</reference>
<dbReference type="EMBL" id="KX130344">
    <property type="protein sequence ID" value="AQN78591.1"/>
    <property type="molecule type" value="Genomic_DNA"/>
</dbReference>
<evidence type="ECO:0000313" key="3">
    <source>
        <dbReference type="EMBL" id="AQN78591.1"/>
    </source>
</evidence>
<dbReference type="InterPro" id="IPR029058">
    <property type="entry name" value="AB_hydrolase_fold"/>
</dbReference>
<reference evidence="2" key="1">
    <citation type="journal article" date="2015" name="PLoS Biol.">
        <title>The Discovery, Distribution, and Evolution of Viruses Associated with Drosophila melanogaster.</title>
        <authorList>
            <person name="Webster C.L."/>
            <person name="Waldron F.M."/>
            <person name="Robertson S."/>
            <person name="Crowson D."/>
            <person name="Ferrari G."/>
            <person name="Quintana J.F."/>
            <person name="Brouqui J.M."/>
            <person name="Bayne E.H."/>
            <person name="Longdon B."/>
            <person name="Buck A.H."/>
            <person name="Lazzaro B.P."/>
            <person name="Akorli J."/>
            <person name="Haddrill P.R."/>
            <person name="Obbard D.J."/>
        </authorList>
    </citation>
    <scope>NUCLEOTIDE SEQUENCE</scope>
</reference>
<accession>A0A0F7KNK5</accession>
<evidence type="ECO:0000313" key="2">
    <source>
        <dbReference type="EMBL" id="AKH40367.1"/>
    </source>
</evidence>
<dbReference type="SUPFAM" id="SSF53474">
    <property type="entry name" value="alpha/beta-Hydrolases"/>
    <property type="match status" value="1"/>
</dbReference>
<keyword evidence="1" id="KW-0812">Transmembrane</keyword>
<proteinExistence type="predicted"/>
<dbReference type="KEGG" id="vg:31079593"/>
<dbReference type="RefSeq" id="YP_009345986.1">
    <property type="nucleotide sequence ID" value="NC_033829.1"/>
</dbReference>
<organism evidence="2">
    <name type="scientific">Kallithea virus</name>
    <dbReference type="NCBI Taxonomy" id="1654582"/>
    <lineage>
        <taxon>Viruses</taxon>
        <taxon>Viruses incertae sedis</taxon>
        <taxon>Naldaviricetes</taxon>
        <taxon>Lefavirales</taxon>
        <taxon>Nudiviridae</taxon>
        <taxon>Alphanudivirus</taxon>
        <taxon>Alphanudivirus dromelanogasteris</taxon>
    </lineage>
</organism>
<keyword evidence="1" id="KW-0472">Membrane</keyword>
<name>A0A0F7KNK5_9VIRU</name>